<evidence type="ECO:0000256" key="9">
    <source>
        <dbReference type="ARBA" id="ARBA00023002"/>
    </source>
</evidence>
<evidence type="ECO:0000256" key="4">
    <source>
        <dbReference type="ARBA" id="ARBA00010617"/>
    </source>
</evidence>
<comment type="similarity">
    <text evidence="4 14">Belongs to the cytochrome P450 family.</text>
</comment>
<name>A0AAD8AA44_DIPPU</name>
<feature type="binding site" description="axial binding residue" evidence="13">
    <location>
        <position position="374"/>
    </location>
    <ligand>
        <name>heme</name>
        <dbReference type="ChEBI" id="CHEBI:30413"/>
    </ligand>
    <ligandPart>
        <name>Fe</name>
        <dbReference type="ChEBI" id="CHEBI:18248"/>
    </ligandPart>
</feature>
<dbReference type="SUPFAM" id="SSF48264">
    <property type="entry name" value="Cytochrome P450"/>
    <property type="match status" value="1"/>
</dbReference>
<evidence type="ECO:0000256" key="13">
    <source>
        <dbReference type="PIRSR" id="PIRSR602401-1"/>
    </source>
</evidence>
<dbReference type="Proteomes" id="UP001233999">
    <property type="component" value="Unassembled WGS sequence"/>
</dbReference>
<dbReference type="EMBL" id="JASPKZ010002587">
    <property type="protein sequence ID" value="KAJ9595299.1"/>
    <property type="molecule type" value="Genomic_DNA"/>
</dbReference>
<dbReference type="AlphaFoldDB" id="A0AAD8AA44"/>
<reference evidence="15" key="2">
    <citation type="submission" date="2023-05" db="EMBL/GenBank/DDBJ databases">
        <authorList>
            <person name="Fouks B."/>
        </authorList>
    </citation>
    <scope>NUCLEOTIDE SEQUENCE</scope>
    <source>
        <strain evidence="15">Stay&amp;Tobe</strain>
        <tissue evidence="15">Testes</tissue>
    </source>
</reference>
<dbReference type="CDD" id="cd20628">
    <property type="entry name" value="CYP4"/>
    <property type="match status" value="1"/>
</dbReference>
<evidence type="ECO:0000256" key="1">
    <source>
        <dbReference type="ARBA" id="ARBA00001971"/>
    </source>
</evidence>
<keyword evidence="8" id="KW-0492">Microsome</keyword>
<dbReference type="InterPro" id="IPR002401">
    <property type="entry name" value="Cyt_P450_E_grp-I"/>
</dbReference>
<dbReference type="GO" id="GO:0016705">
    <property type="term" value="F:oxidoreductase activity, acting on paired donors, with incorporation or reduction of molecular oxygen"/>
    <property type="evidence" value="ECO:0007669"/>
    <property type="project" value="InterPro"/>
</dbReference>
<keyword evidence="12" id="KW-0472">Membrane</keyword>
<dbReference type="GO" id="GO:0005506">
    <property type="term" value="F:iron ion binding"/>
    <property type="evidence" value="ECO:0007669"/>
    <property type="project" value="InterPro"/>
</dbReference>
<keyword evidence="7" id="KW-0256">Endoplasmic reticulum</keyword>
<gene>
    <name evidence="15" type="ORF">L9F63_027316</name>
</gene>
<dbReference type="GO" id="GO:0005789">
    <property type="term" value="C:endoplasmic reticulum membrane"/>
    <property type="evidence" value="ECO:0007669"/>
    <property type="project" value="UniProtKB-SubCell"/>
</dbReference>
<evidence type="ECO:0008006" key="17">
    <source>
        <dbReference type="Google" id="ProtNLM"/>
    </source>
</evidence>
<keyword evidence="11 14" id="KW-0503">Monooxygenase</keyword>
<keyword evidence="10 13" id="KW-0408">Iron</keyword>
<evidence type="ECO:0000256" key="11">
    <source>
        <dbReference type="ARBA" id="ARBA00023033"/>
    </source>
</evidence>
<dbReference type="InterPro" id="IPR001128">
    <property type="entry name" value="Cyt_P450"/>
</dbReference>
<dbReference type="InterPro" id="IPR017972">
    <property type="entry name" value="Cyt_P450_CS"/>
</dbReference>
<keyword evidence="5 13" id="KW-0349">Heme</keyword>
<evidence type="ECO:0000256" key="3">
    <source>
        <dbReference type="ARBA" id="ARBA00004406"/>
    </source>
</evidence>
<dbReference type="PROSITE" id="PS00086">
    <property type="entry name" value="CYTOCHROME_P450"/>
    <property type="match status" value="1"/>
</dbReference>
<evidence type="ECO:0000313" key="16">
    <source>
        <dbReference type="Proteomes" id="UP001233999"/>
    </source>
</evidence>
<dbReference type="Gene3D" id="1.10.630.10">
    <property type="entry name" value="Cytochrome P450"/>
    <property type="match status" value="1"/>
</dbReference>
<comment type="subcellular location">
    <subcellularLocation>
        <location evidence="3">Endoplasmic reticulum membrane</location>
        <topology evidence="3">Peripheral membrane protein</topology>
    </subcellularLocation>
    <subcellularLocation>
        <location evidence="2">Microsome membrane</location>
        <topology evidence="2">Peripheral membrane protein</topology>
    </subcellularLocation>
</comment>
<dbReference type="InterPro" id="IPR050196">
    <property type="entry name" value="Cytochrome_P450_Monoox"/>
</dbReference>
<proteinExistence type="inferred from homology"/>
<comment type="cofactor">
    <cofactor evidence="1 13">
        <name>heme</name>
        <dbReference type="ChEBI" id="CHEBI:30413"/>
    </cofactor>
</comment>
<comment type="caution">
    <text evidence="15">The sequence shown here is derived from an EMBL/GenBank/DDBJ whole genome shotgun (WGS) entry which is preliminary data.</text>
</comment>
<dbReference type="InterPro" id="IPR036396">
    <property type="entry name" value="Cyt_P450_sf"/>
</dbReference>
<reference evidence="15" key="1">
    <citation type="journal article" date="2023" name="IScience">
        <title>Live-bearing cockroach genome reveals convergent evolutionary mechanisms linked to viviparity in insects and beyond.</title>
        <authorList>
            <person name="Fouks B."/>
            <person name="Harrison M.C."/>
            <person name="Mikhailova A.A."/>
            <person name="Marchal E."/>
            <person name="English S."/>
            <person name="Carruthers M."/>
            <person name="Jennings E.C."/>
            <person name="Chiamaka E.L."/>
            <person name="Frigard R.A."/>
            <person name="Pippel M."/>
            <person name="Attardo G.M."/>
            <person name="Benoit J.B."/>
            <person name="Bornberg-Bauer E."/>
            <person name="Tobe S.S."/>
        </authorList>
    </citation>
    <scope>NUCLEOTIDE SEQUENCE</scope>
    <source>
        <strain evidence="15">Stay&amp;Tobe</strain>
    </source>
</reference>
<evidence type="ECO:0000256" key="10">
    <source>
        <dbReference type="ARBA" id="ARBA00023004"/>
    </source>
</evidence>
<dbReference type="GO" id="GO:0020037">
    <property type="term" value="F:heme binding"/>
    <property type="evidence" value="ECO:0007669"/>
    <property type="project" value="InterPro"/>
</dbReference>
<accession>A0AAD8AA44</accession>
<evidence type="ECO:0000256" key="5">
    <source>
        <dbReference type="ARBA" id="ARBA00022617"/>
    </source>
</evidence>
<dbReference type="PRINTS" id="PR00463">
    <property type="entry name" value="EP450I"/>
</dbReference>
<dbReference type="PANTHER" id="PTHR24291:SF189">
    <property type="entry name" value="CYTOCHROME P450 4C3-RELATED"/>
    <property type="match status" value="1"/>
</dbReference>
<evidence type="ECO:0000256" key="14">
    <source>
        <dbReference type="RuleBase" id="RU000461"/>
    </source>
</evidence>
<evidence type="ECO:0000313" key="15">
    <source>
        <dbReference type="EMBL" id="KAJ9595299.1"/>
    </source>
</evidence>
<sequence>MDRPCTVPMLFLRDPRDIEIILRSEIRNVKKSFPYYILGQLMGDGLTILEGNKWEVHRKLLDPAFHLKFLENSVKIFARESEILIQKLEKEIGQQSFDVKTYFNRVIVNIVTKDVTILDEEGVNECIEKLQQAHKLFMLRAMSPWLYPDFIYWRTSNGRKSKEIIEFSKKLAQDISNCKREKLAREKKSRTANVEGELLGKKKMPTFLDLLLNATDYGVQLSEKDINNEIRTFIVAAFDTVNVTLCWLMQVLGNHLEIQDKVYEEIENVLHGSNRLITMKDLNEMNYLERVIKEVQRLHSSPVPLLSRTITKDLEIGGHTVPEGMIINIPTCQVHKNPEIYQNPEKFDPDRFLPESESNYQYAYIPFSAGPRSCIGKKFAMLEMKTLLSYIIRNYKIYSLREKLTPITEIVLGSKE</sequence>
<keyword evidence="6 13" id="KW-0479">Metal-binding</keyword>
<evidence type="ECO:0000256" key="2">
    <source>
        <dbReference type="ARBA" id="ARBA00004174"/>
    </source>
</evidence>
<dbReference type="PRINTS" id="PR00385">
    <property type="entry name" value="P450"/>
</dbReference>
<keyword evidence="16" id="KW-1185">Reference proteome</keyword>
<evidence type="ECO:0000256" key="8">
    <source>
        <dbReference type="ARBA" id="ARBA00022848"/>
    </source>
</evidence>
<dbReference type="Pfam" id="PF00067">
    <property type="entry name" value="p450"/>
    <property type="match status" value="1"/>
</dbReference>
<feature type="non-terminal residue" evidence="15">
    <location>
        <position position="1"/>
    </location>
</feature>
<evidence type="ECO:0000256" key="6">
    <source>
        <dbReference type="ARBA" id="ARBA00022723"/>
    </source>
</evidence>
<evidence type="ECO:0000256" key="12">
    <source>
        <dbReference type="ARBA" id="ARBA00023136"/>
    </source>
</evidence>
<protein>
    <recommendedName>
        <fullName evidence="17">Cytochrome P450</fullName>
    </recommendedName>
</protein>
<dbReference type="GO" id="GO:0004497">
    <property type="term" value="F:monooxygenase activity"/>
    <property type="evidence" value="ECO:0007669"/>
    <property type="project" value="UniProtKB-KW"/>
</dbReference>
<dbReference type="PANTHER" id="PTHR24291">
    <property type="entry name" value="CYTOCHROME P450 FAMILY 4"/>
    <property type="match status" value="1"/>
</dbReference>
<keyword evidence="9 14" id="KW-0560">Oxidoreductase</keyword>
<evidence type="ECO:0000256" key="7">
    <source>
        <dbReference type="ARBA" id="ARBA00022824"/>
    </source>
</evidence>
<organism evidence="15 16">
    <name type="scientific">Diploptera punctata</name>
    <name type="common">Pacific beetle cockroach</name>
    <dbReference type="NCBI Taxonomy" id="6984"/>
    <lineage>
        <taxon>Eukaryota</taxon>
        <taxon>Metazoa</taxon>
        <taxon>Ecdysozoa</taxon>
        <taxon>Arthropoda</taxon>
        <taxon>Hexapoda</taxon>
        <taxon>Insecta</taxon>
        <taxon>Pterygota</taxon>
        <taxon>Neoptera</taxon>
        <taxon>Polyneoptera</taxon>
        <taxon>Dictyoptera</taxon>
        <taxon>Blattodea</taxon>
        <taxon>Blaberoidea</taxon>
        <taxon>Blaberidae</taxon>
        <taxon>Diplopterinae</taxon>
        <taxon>Diploptera</taxon>
    </lineage>
</organism>